<protein>
    <submittedName>
        <fullName evidence="1">Uncharacterized protein</fullName>
    </submittedName>
</protein>
<reference evidence="1" key="1">
    <citation type="submission" date="2023-03" db="EMBL/GenBank/DDBJ databases">
        <title>Massive genome expansion in bonnet fungi (Mycena s.s.) driven by repeated elements and novel gene families across ecological guilds.</title>
        <authorList>
            <consortium name="Lawrence Berkeley National Laboratory"/>
            <person name="Harder C.B."/>
            <person name="Miyauchi S."/>
            <person name="Viragh M."/>
            <person name="Kuo A."/>
            <person name="Thoen E."/>
            <person name="Andreopoulos B."/>
            <person name="Lu D."/>
            <person name="Skrede I."/>
            <person name="Drula E."/>
            <person name="Henrissat B."/>
            <person name="Morin E."/>
            <person name="Kohler A."/>
            <person name="Barry K."/>
            <person name="LaButti K."/>
            <person name="Morin E."/>
            <person name="Salamov A."/>
            <person name="Lipzen A."/>
            <person name="Mereny Z."/>
            <person name="Hegedus B."/>
            <person name="Baldrian P."/>
            <person name="Stursova M."/>
            <person name="Weitz H."/>
            <person name="Taylor A."/>
            <person name="Grigoriev I.V."/>
            <person name="Nagy L.G."/>
            <person name="Martin F."/>
            <person name="Kauserud H."/>
        </authorList>
    </citation>
    <scope>NUCLEOTIDE SEQUENCE</scope>
    <source>
        <strain evidence="1">CBHHK067</strain>
    </source>
</reference>
<keyword evidence="2" id="KW-1185">Reference proteome</keyword>
<dbReference type="EMBL" id="JARKIE010000196">
    <property type="protein sequence ID" value="KAJ7668210.1"/>
    <property type="molecule type" value="Genomic_DNA"/>
</dbReference>
<evidence type="ECO:0000313" key="2">
    <source>
        <dbReference type="Proteomes" id="UP001221757"/>
    </source>
</evidence>
<proteinExistence type="predicted"/>
<organism evidence="1 2">
    <name type="scientific">Mycena rosella</name>
    <name type="common">Pink bonnet</name>
    <name type="synonym">Agaricus rosellus</name>
    <dbReference type="NCBI Taxonomy" id="1033263"/>
    <lineage>
        <taxon>Eukaryota</taxon>
        <taxon>Fungi</taxon>
        <taxon>Dikarya</taxon>
        <taxon>Basidiomycota</taxon>
        <taxon>Agaricomycotina</taxon>
        <taxon>Agaricomycetes</taxon>
        <taxon>Agaricomycetidae</taxon>
        <taxon>Agaricales</taxon>
        <taxon>Marasmiineae</taxon>
        <taxon>Mycenaceae</taxon>
        <taxon>Mycena</taxon>
    </lineage>
</organism>
<evidence type="ECO:0000313" key="1">
    <source>
        <dbReference type="EMBL" id="KAJ7668210.1"/>
    </source>
</evidence>
<comment type="caution">
    <text evidence="1">The sequence shown here is derived from an EMBL/GenBank/DDBJ whole genome shotgun (WGS) entry which is preliminary data.</text>
</comment>
<accession>A0AAD7G7W1</accession>
<gene>
    <name evidence="1" type="ORF">B0H17DRAFT_1142561</name>
</gene>
<name>A0AAD7G7W1_MYCRO</name>
<sequence>MSQMHSNSRLSFTSISDFTALGFCPSAASSVFSSTICGTSIGSALGKSGTEKIMYVILPASRSFLDRESARAGLDGTVFEDALPRAMHAEPPVLLWSVVHALLMGQRPAGVPAGAPKGTPAGTPLKAPPKEFLSAQLSAIWERPSFVLTRNGC</sequence>
<dbReference type="AlphaFoldDB" id="A0AAD7G7W1"/>
<dbReference type="Proteomes" id="UP001221757">
    <property type="component" value="Unassembled WGS sequence"/>
</dbReference>